<name>A0ABR2N7G3_9ROSI</name>
<dbReference type="Proteomes" id="UP001396334">
    <property type="component" value="Unassembled WGS sequence"/>
</dbReference>
<proteinExistence type="predicted"/>
<keyword evidence="2" id="KW-1185">Reference proteome</keyword>
<comment type="caution">
    <text evidence="1">The sequence shown here is derived from an EMBL/GenBank/DDBJ whole genome shotgun (WGS) entry which is preliminary data.</text>
</comment>
<protein>
    <submittedName>
        <fullName evidence="1">Uncharacterized protein</fullName>
    </submittedName>
</protein>
<dbReference type="EMBL" id="JBBPBN010000227">
    <property type="protein sequence ID" value="KAK8972089.1"/>
    <property type="molecule type" value="Genomic_DNA"/>
</dbReference>
<evidence type="ECO:0000313" key="1">
    <source>
        <dbReference type="EMBL" id="KAK8972089.1"/>
    </source>
</evidence>
<sequence>MKSLEEAETHMGVSRGVIRELVLAYSKASLEEVCNDKSGNLDYKRVVHTGVSVTSGASVARCLSGRIYLVLV</sequence>
<accession>A0ABR2N7G3</accession>
<evidence type="ECO:0000313" key="2">
    <source>
        <dbReference type="Proteomes" id="UP001396334"/>
    </source>
</evidence>
<organism evidence="1 2">
    <name type="scientific">Hibiscus sabdariffa</name>
    <name type="common">roselle</name>
    <dbReference type="NCBI Taxonomy" id="183260"/>
    <lineage>
        <taxon>Eukaryota</taxon>
        <taxon>Viridiplantae</taxon>
        <taxon>Streptophyta</taxon>
        <taxon>Embryophyta</taxon>
        <taxon>Tracheophyta</taxon>
        <taxon>Spermatophyta</taxon>
        <taxon>Magnoliopsida</taxon>
        <taxon>eudicotyledons</taxon>
        <taxon>Gunneridae</taxon>
        <taxon>Pentapetalae</taxon>
        <taxon>rosids</taxon>
        <taxon>malvids</taxon>
        <taxon>Malvales</taxon>
        <taxon>Malvaceae</taxon>
        <taxon>Malvoideae</taxon>
        <taxon>Hibiscus</taxon>
    </lineage>
</organism>
<gene>
    <name evidence="1" type="ORF">V6N11_061897</name>
</gene>
<reference evidence="1 2" key="1">
    <citation type="journal article" date="2024" name="G3 (Bethesda)">
        <title>Genome assembly of Hibiscus sabdariffa L. provides insights into metabolisms of medicinal natural products.</title>
        <authorList>
            <person name="Kim T."/>
        </authorList>
    </citation>
    <scope>NUCLEOTIDE SEQUENCE [LARGE SCALE GENOMIC DNA]</scope>
    <source>
        <strain evidence="1">TK-2024</strain>
        <tissue evidence="1">Old leaves</tissue>
    </source>
</reference>